<feature type="domain" description="DUF5648" evidence="1">
    <location>
        <begin position="423"/>
        <end position="555"/>
    </location>
</feature>
<organism evidence="2 3">
    <name type="scientific">Thalassobaculum fulvum</name>
    <dbReference type="NCBI Taxonomy" id="1633335"/>
    <lineage>
        <taxon>Bacteria</taxon>
        <taxon>Pseudomonadati</taxon>
        <taxon>Pseudomonadota</taxon>
        <taxon>Alphaproteobacteria</taxon>
        <taxon>Rhodospirillales</taxon>
        <taxon>Thalassobaculaceae</taxon>
        <taxon>Thalassobaculum</taxon>
    </lineage>
</organism>
<evidence type="ECO:0000259" key="1">
    <source>
        <dbReference type="Pfam" id="PF18885"/>
    </source>
</evidence>
<protein>
    <recommendedName>
        <fullName evidence="1">DUF5648 domain-containing protein</fullName>
    </recommendedName>
</protein>
<dbReference type="InterPro" id="IPR043708">
    <property type="entry name" value="DUF5648"/>
</dbReference>
<reference evidence="2" key="1">
    <citation type="journal article" date="2014" name="Int. J. Syst. Evol. Microbiol.">
        <title>Complete genome sequence of Corynebacterium casei LMG S-19264T (=DSM 44701T), isolated from a smear-ripened cheese.</title>
        <authorList>
            <consortium name="US DOE Joint Genome Institute (JGI-PGF)"/>
            <person name="Walter F."/>
            <person name="Albersmeier A."/>
            <person name="Kalinowski J."/>
            <person name="Ruckert C."/>
        </authorList>
    </citation>
    <scope>NUCLEOTIDE SEQUENCE</scope>
    <source>
        <strain evidence="2">KCTC 42651</strain>
    </source>
</reference>
<dbReference type="EMBL" id="BMZS01000002">
    <property type="protein sequence ID" value="GHD43302.1"/>
    <property type="molecule type" value="Genomic_DNA"/>
</dbReference>
<evidence type="ECO:0000313" key="3">
    <source>
        <dbReference type="Proteomes" id="UP000630353"/>
    </source>
</evidence>
<reference evidence="2" key="2">
    <citation type="submission" date="2020-09" db="EMBL/GenBank/DDBJ databases">
        <authorList>
            <person name="Sun Q."/>
            <person name="Kim S."/>
        </authorList>
    </citation>
    <scope>NUCLEOTIDE SEQUENCE</scope>
    <source>
        <strain evidence="2">KCTC 42651</strain>
    </source>
</reference>
<keyword evidence="3" id="KW-1185">Reference proteome</keyword>
<dbReference type="Proteomes" id="UP000630353">
    <property type="component" value="Unassembled WGS sequence"/>
</dbReference>
<dbReference type="Pfam" id="PF18885">
    <property type="entry name" value="DUF5648"/>
    <property type="match status" value="1"/>
</dbReference>
<evidence type="ECO:0000313" key="2">
    <source>
        <dbReference type="EMBL" id="GHD43302.1"/>
    </source>
</evidence>
<dbReference type="AlphaFoldDB" id="A0A918XNY4"/>
<gene>
    <name evidence="2" type="ORF">GCM10017083_09250</name>
</gene>
<dbReference type="RefSeq" id="WP_189987759.1">
    <property type="nucleotide sequence ID" value="NZ_BMZS01000002.1"/>
</dbReference>
<proteinExistence type="predicted"/>
<accession>A0A918XNY4</accession>
<name>A0A918XNY4_9PROT</name>
<sequence length="578" mass="60946">MSDTSTADATSLPAYVQLHRDVILNADLWTETPQILTADYAFEGISGIPGLLTVDDLHLAVQAGAGVNLDYAAADPTAPLRNLSSAGSPLGIAVGGFGGLPEFQDAMPVVFSWPVLPSTVDPTDIAITLNTGEVITPEVAALNPNYDYNERHVIVFFGDFGNRLTPGTEGARYPVSVTIVEDDTPLMAVGRDGPVSIVGLTAQSGHHYVSGPQLVGARLTEFTSAGDFSPSVLSNNMPNDGASYYGDEATYRLRLYTSGGFSPDGVSGFLPTEFERMFKLEATHADGSTVTITQDGVDYDLGVGKLRVIGLAELGEAVDDETAINPIQYQEDHDNYLDIILTGDAAAIARLTTVVMPGSSEAGYTDVYNPGGPGRTPTDGVIYTAPAAAQRFSIDVSLDDLGTTSYAAQNVADYDADDDLPVVFRLYDPGNGTHLYTASSSEAEAALRTGYVEEGVPFSNEGSAPGLIGVHRFFSASASDYVLTTDPAEIAALSQPGSDFAYEGGSFTGLAAQQPGTVAIHRFYSERSTDHLYTADYDEGTTAEGYVYEGVAWYAIDLRPAGTDVAAADQGQSGWMIV</sequence>
<comment type="caution">
    <text evidence="2">The sequence shown here is derived from an EMBL/GenBank/DDBJ whole genome shotgun (WGS) entry which is preliminary data.</text>
</comment>